<dbReference type="AlphaFoldDB" id="A0A345V1L5"/>
<gene>
    <name evidence="2" type="ORF">CFN16_21565</name>
</gene>
<reference evidence="2 3" key="1">
    <citation type="submission" date="2017-07" db="EMBL/GenBank/DDBJ databases">
        <title>Genome sequence of Pseudomonas NEP1.</title>
        <authorList>
            <person name="Nascimento F.X."/>
        </authorList>
    </citation>
    <scope>NUCLEOTIDE SEQUENCE [LARGE SCALE GENOMIC DNA]</scope>
    <source>
        <strain evidence="2 3">NEP1</strain>
    </source>
</reference>
<protein>
    <recommendedName>
        <fullName evidence="4">Toxin</fullName>
    </recommendedName>
</protein>
<dbReference type="Gene3D" id="2.180.10.10">
    <property type="entry name" value="RHS repeat-associated core"/>
    <property type="match status" value="1"/>
</dbReference>
<proteinExistence type="predicted"/>
<evidence type="ECO:0008006" key="4">
    <source>
        <dbReference type="Google" id="ProtNLM"/>
    </source>
</evidence>
<dbReference type="InterPro" id="IPR022385">
    <property type="entry name" value="Rhs_assc_core"/>
</dbReference>
<accession>A0A345V1L5</accession>
<dbReference type="RefSeq" id="WP_115079017.1">
    <property type="nucleotide sequence ID" value="NZ_CP022313.1"/>
</dbReference>
<dbReference type="InterPro" id="IPR050708">
    <property type="entry name" value="T6SS_VgrG/RHS"/>
</dbReference>
<dbReference type="PANTHER" id="PTHR32305:SF15">
    <property type="entry name" value="PROTEIN RHSA-RELATED"/>
    <property type="match status" value="1"/>
</dbReference>
<evidence type="ECO:0000313" key="3">
    <source>
        <dbReference type="Proteomes" id="UP000254535"/>
    </source>
</evidence>
<feature type="compositionally biased region" description="Low complexity" evidence="1">
    <location>
        <begin position="869"/>
        <end position="888"/>
    </location>
</feature>
<organism evidence="2 3">
    <name type="scientific">Pseudomonas fluorescens</name>
    <dbReference type="NCBI Taxonomy" id="294"/>
    <lineage>
        <taxon>Bacteria</taxon>
        <taxon>Pseudomonadati</taxon>
        <taxon>Pseudomonadota</taxon>
        <taxon>Gammaproteobacteria</taxon>
        <taxon>Pseudomonadales</taxon>
        <taxon>Pseudomonadaceae</taxon>
        <taxon>Pseudomonas</taxon>
    </lineage>
</organism>
<dbReference type="Proteomes" id="UP000254535">
    <property type="component" value="Chromosome"/>
</dbReference>
<evidence type="ECO:0000313" key="2">
    <source>
        <dbReference type="EMBL" id="AXJ06617.1"/>
    </source>
</evidence>
<dbReference type="NCBIfam" id="TIGR03696">
    <property type="entry name" value="Rhs_assc_core"/>
    <property type="match status" value="1"/>
</dbReference>
<feature type="compositionally biased region" description="Low complexity" evidence="1">
    <location>
        <begin position="640"/>
        <end position="654"/>
    </location>
</feature>
<feature type="region of interest" description="Disordered" evidence="1">
    <location>
        <begin position="862"/>
        <end position="894"/>
    </location>
</feature>
<dbReference type="PANTHER" id="PTHR32305">
    <property type="match status" value="1"/>
</dbReference>
<feature type="compositionally biased region" description="Pro residues" evidence="1">
    <location>
        <begin position="670"/>
        <end position="680"/>
    </location>
</feature>
<name>A0A345V1L5_PSEFL</name>
<feature type="region of interest" description="Disordered" evidence="1">
    <location>
        <begin position="627"/>
        <end position="685"/>
    </location>
</feature>
<feature type="region of interest" description="Disordered" evidence="1">
    <location>
        <begin position="329"/>
        <end position="348"/>
    </location>
</feature>
<sequence length="907" mass="100542">MPHSPHERTPSLSAYDSRGLVVRQVAYLRSVAGATAEALITRQQRDALGHVVKQWDPRLARPTITSVFNLIAELLETDSVDAGKSRRLPGVTGETLQRWDARNHHWQHTFDNQLRLVSVTQDTGLDKEAYVYADASADAGYNRRGQMVEINDPSGSVKLHSFALTGAALQESRTFHDGLSFSSQQNLSPLGALLKQTDAGGHQRHLAYDVAGQLTQVQLKVNDLLAWQPVLRDARYNATGQTILQRTGNDVSSHWHYRAADGRLLRQYAQKATGESIQDFGYEYDRMGNITRILDGGYAPTYFHNQRVDGHRAFRYDSTYRLIYASGYDEMPPTDNPGLPQPTDPNDRRNYTETYEYDNGDNLVKTTRVRDGANHTFQVHIDPDSNRGVRWKTGDPIPDFPKEFDAAGNQLALPFGPLQWNSRNQLGSVTLARHPTGPHDTEQHRYSQDLRVHKRLETHTPSVSHFRDVRYLPDLEIRTRDNGEELHVIKLDTGAGHVTCLHWVKGKPTRIDQSQMRYILKDHLGSSLKEVDQLARLISEETYYPFGSTSTLAARSLIEVDYKFIRYSGKETDESGLVYYGQRYYAPWLQRWTQPDKAGTVDGLNLYRMTANNPINFIDEQGMMMQPAPATSDQTTIDVGGSTSSSHRSSIAGSEVPSTGTPALVDDPANNPPGKLPPKPGQSWGEWGTQAALTVVNSKVGLALLPVGTSSPANAAVVSTLLTATAQFVLHATLFNPGWSPPNTWNPGGDGAVPPADVTQDANRFFTMSTLGVTTAATVAGMILGPIVGGYVDELRDTKAKADKKAQAGKWLDTVDRLVAEQSLKKEVSMKAVQSLRQKVLDAEELVGISWQSMTILENITRLRPQAPSESNTSSRRSSENSRGSAGSVFHRARATRRAVRKPYVLR</sequence>
<dbReference type="EMBL" id="CP022313">
    <property type="protein sequence ID" value="AXJ06617.1"/>
    <property type="molecule type" value="Genomic_DNA"/>
</dbReference>
<evidence type="ECO:0000256" key="1">
    <source>
        <dbReference type="SAM" id="MobiDB-lite"/>
    </source>
</evidence>